<feature type="region of interest" description="Disordered" evidence="6">
    <location>
        <begin position="296"/>
        <end position="324"/>
    </location>
</feature>
<dbReference type="PROSITE" id="PS51775">
    <property type="entry name" value="GTD_BINDING"/>
    <property type="match status" value="1"/>
</dbReference>
<feature type="region of interest" description="Disordered" evidence="6">
    <location>
        <begin position="359"/>
        <end position="393"/>
    </location>
</feature>
<evidence type="ECO:0000256" key="2">
    <source>
        <dbReference type="ARBA" id="ARBA00022692"/>
    </source>
</evidence>
<keyword evidence="5" id="KW-0175">Coiled coil</keyword>
<keyword evidence="4 7" id="KW-0472">Membrane</keyword>
<dbReference type="Pfam" id="PF04576">
    <property type="entry name" value="Zein-binding"/>
    <property type="match status" value="1"/>
</dbReference>
<keyword evidence="2 7" id="KW-0812">Transmembrane</keyword>
<dbReference type="Proteomes" id="UP001210211">
    <property type="component" value="Unassembled WGS sequence"/>
</dbReference>
<dbReference type="PANTHER" id="PTHR31422">
    <property type="entry name" value="BNAANNG28530D PROTEIN"/>
    <property type="match status" value="1"/>
</dbReference>
<sequence>MAPCRAINRWSLCSLIGAFLDLGLAYFFLCAASLVFLASKFLSFFHLSLPCPCNGFFGHPNPAVCVQSLLVDQPTARIQAVHNRVRTLSPFVGDGGSGGRELLGQVGDVNRGRNRSRSGSVRSGNVNSGLIPSLPIELEEVERETELGSGSVSGDSSEREVDINSVSEEDSQSSSLYETKLEQETEENDPDSTIQNLKQALEKERLARIALTLELEKERNASSSAADEAMAMILRLQKEKSEIEIEARQYKRMTEEKSVYDLEEMEILKEIIVRRETENFALEKELEECHKLISEAQLSGENKQPDQDSKPDTESLENQDVNVSDSNKVVILEGHEENDVLVYDVHVVDDKADKITEMPLISESPKLSKGKETERASRSRKKSTTENLRRNSEPALYMEKFKLENEVEMLRKRLTLIQHEREKLGFSVDQNKDTEASQMRLLEEISRQLKEIKVSTEIGQSSRQGSIPHLSKKPAERIKQCPWYKLEDLYTGIWK</sequence>
<feature type="compositionally biased region" description="Basic and acidic residues" evidence="6">
    <location>
        <begin position="303"/>
        <end position="313"/>
    </location>
</feature>
<feature type="transmembrane region" description="Helical" evidence="7">
    <location>
        <begin position="12"/>
        <end position="38"/>
    </location>
</feature>
<evidence type="ECO:0000259" key="8">
    <source>
        <dbReference type="PROSITE" id="PS51775"/>
    </source>
</evidence>
<feature type="region of interest" description="Disordered" evidence="6">
    <location>
        <begin position="456"/>
        <end position="475"/>
    </location>
</feature>
<evidence type="ECO:0000256" key="5">
    <source>
        <dbReference type="SAM" id="Coils"/>
    </source>
</evidence>
<dbReference type="GO" id="GO:0080115">
    <property type="term" value="F:myosin XI tail binding"/>
    <property type="evidence" value="ECO:0007669"/>
    <property type="project" value="UniProtKB-ARBA"/>
</dbReference>
<evidence type="ECO:0000313" key="9">
    <source>
        <dbReference type="EMBL" id="KAJ3697402.1"/>
    </source>
</evidence>
<dbReference type="InterPro" id="IPR007656">
    <property type="entry name" value="GTD-bd"/>
</dbReference>
<proteinExistence type="predicted"/>
<feature type="region of interest" description="Disordered" evidence="6">
    <location>
        <begin position="99"/>
        <end position="128"/>
    </location>
</feature>
<evidence type="ECO:0000256" key="4">
    <source>
        <dbReference type="ARBA" id="ARBA00023136"/>
    </source>
</evidence>
<dbReference type="PANTHER" id="PTHR31422:SF3">
    <property type="entry name" value="GTD-BINDING DOMAIN-CONTAINING PROTEIN"/>
    <property type="match status" value="1"/>
</dbReference>
<reference evidence="9 10" key="1">
    <citation type="journal article" date="2022" name="Cell">
        <title>Repeat-based holocentromeres influence genome architecture and karyotype evolution.</title>
        <authorList>
            <person name="Hofstatter P.G."/>
            <person name="Thangavel G."/>
            <person name="Lux T."/>
            <person name="Neumann P."/>
            <person name="Vondrak T."/>
            <person name="Novak P."/>
            <person name="Zhang M."/>
            <person name="Costa L."/>
            <person name="Castellani M."/>
            <person name="Scott A."/>
            <person name="Toegelov H."/>
            <person name="Fuchs J."/>
            <person name="Mata-Sucre Y."/>
            <person name="Dias Y."/>
            <person name="Vanzela A.L.L."/>
            <person name="Huettel B."/>
            <person name="Almeida C.C.S."/>
            <person name="Simkova H."/>
            <person name="Souza G."/>
            <person name="Pedrosa-Harand A."/>
            <person name="Macas J."/>
            <person name="Mayer K.F.X."/>
            <person name="Houben A."/>
            <person name="Marques A."/>
        </authorList>
    </citation>
    <scope>NUCLEOTIDE SEQUENCE [LARGE SCALE GENOMIC DNA]</scope>
    <source>
        <strain evidence="9">RhyTen1mFocal</strain>
    </source>
</reference>
<feature type="compositionally biased region" description="Low complexity" evidence="6">
    <location>
        <begin position="117"/>
        <end position="128"/>
    </location>
</feature>
<comment type="subcellular location">
    <subcellularLocation>
        <location evidence="1">Membrane</location>
    </subcellularLocation>
</comment>
<feature type="coiled-coil region" evidence="5">
    <location>
        <begin position="194"/>
        <end position="256"/>
    </location>
</feature>
<dbReference type="AlphaFoldDB" id="A0AAD5ZGA8"/>
<gene>
    <name evidence="9" type="ORF">LUZ61_001107</name>
</gene>
<organism evidence="9 10">
    <name type="scientific">Rhynchospora tenuis</name>
    <dbReference type="NCBI Taxonomy" id="198213"/>
    <lineage>
        <taxon>Eukaryota</taxon>
        <taxon>Viridiplantae</taxon>
        <taxon>Streptophyta</taxon>
        <taxon>Embryophyta</taxon>
        <taxon>Tracheophyta</taxon>
        <taxon>Spermatophyta</taxon>
        <taxon>Magnoliopsida</taxon>
        <taxon>Liliopsida</taxon>
        <taxon>Poales</taxon>
        <taxon>Cyperaceae</taxon>
        <taxon>Cyperoideae</taxon>
        <taxon>Rhynchosporeae</taxon>
        <taxon>Rhynchospora</taxon>
    </lineage>
</organism>
<evidence type="ECO:0000256" key="6">
    <source>
        <dbReference type="SAM" id="MobiDB-lite"/>
    </source>
</evidence>
<feature type="domain" description="GTD-binding" evidence="8">
    <location>
        <begin position="192"/>
        <end position="290"/>
    </location>
</feature>
<keyword evidence="10" id="KW-1185">Reference proteome</keyword>
<name>A0AAD5ZGA8_9POAL</name>
<feature type="region of interest" description="Disordered" evidence="6">
    <location>
        <begin position="142"/>
        <end position="193"/>
    </location>
</feature>
<evidence type="ECO:0000256" key="7">
    <source>
        <dbReference type="SAM" id="Phobius"/>
    </source>
</evidence>
<keyword evidence="3 7" id="KW-1133">Transmembrane helix</keyword>
<protein>
    <recommendedName>
        <fullName evidence="8">GTD-binding domain-containing protein</fullName>
    </recommendedName>
</protein>
<comment type="caution">
    <text evidence="9">The sequence shown here is derived from an EMBL/GenBank/DDBJ whole genome shotgun (WGS) entry which is preliminary data.</text>
</comment>
<evidence type="ECO:0000256" key="3">
    <source>
        <dbReference type="ARBA" id="ARBA00022989"/>
    </source>
</evidence>
<dbReference type="GO" id="GO:0016020">
    <property type="term" value="C:membrane"/>
    <property type="evidence" value="ECO:0007669"/>
    <property type="project" value="UniProtKB-SubCell"/>
</dbReference>
<feature type="compositionally biased region" description="Basic and acidic residues" evidence="6">
    <location>
        <begin position="369"/>
        <end position="392"/>
    </location>
</feature>
<evidence type="ECO:0000313" key="10">
    <source>
        <dbReference type="Proteomes" id="UP001210211"/>
    </source>
</evidence>
<evidence type="ECO:0000256" key="1">
    <source>
        <dbReference type="ARBA" id="ARBA00004370"/>
    </source>
</evidence>
<dbReference type="EMBL" id="JAMRDG010000001">
    <property type="protein sequence ID" value="KAJ3697402.1"/>
    <property type="molecule type" value="Genomic_DNA"/>
</dbReference>
<accession>A0AAD5ZGA8</accession>